<gene>
    <name evidence="1" type="ORF">RJN63_20435</name>
</gene>
<dbReference type="Pfam" id="PF10109">
    <property type="entry name" value="Phage_TAC_7"/>
    <property type="match status" value="1"/>
</dbReference>
<dbReference type="EMBL" id="JAVRAA010000012">
    <property type="protein sequence ID" value="MDT0339215.1"/>
    <property type="molecule type" value="Genomic_DNA"/>
</dbReference>
<proteinExistence type="predicted"/>
<comment type="caution">
    <text evidence="1">The sequence shown here is derived from an EMBL/GenBank/DDBJ whole genome shotgun (WGS) entry which is preliminary data.</text>
</comment>
<sequence length="107" mass="11526">MTTTTAPATKIETVVIELDEPLTRGNTQISELTLRRPKSGALRGVSLMDLMNMNVSALQVVLPRISEPALTQFDVAAMDPADLIKCGMEVSVFLAPKADRALVSQSK</sequence>
<reference evidence="1" key="1">
    <citation type="submission" date="2023-02" db="EMBL/GenBank/DDBJ databases">
        <title>Description of Herbaspirillum huttiense subsp. nephrolepsisexaltata and Herbaspirillum huttiense subsp. lycopersicon.</title>
        <authorList>
            <person name="Poudel M."/>
            <person name="Sharma A."/>
            <person name="Goss E."/>
            <person name="Tapia J.H."/>
            <person name="Harmon C.M."/>
            <person name="Jones J.B."/>
        </authorList>
    </citation>
    <scope>NUCLEOTIDE SEQUENCE</scope>
    <source>
        <strain evidence="1">NC40101</strain>
    </source>
</reference>
<dbReference type="AlphaFoldDB" id="A0AAE4GE21"/>
<accession>A0AAE4GE21</accession>
<dbReference type="RefSeq" id="WP_112076924.1">
    <property type="nucleotide sequence ID" value="NZ_JAVLSM010000002.1"/>
</dbReference>
<protein>
    <submittedName>
        <fullName evidence="1">Phage tail assembly protein</fullName>
    </submittedName>
</protein>
<organism evidence="1">
    <name type="scientific">Herbaspirillum huttiense subsp. nephrolepidis</name>
    <dbReference type="NCBI Taxonomy" id="3075126"/>
    <lineage>
        <taxon>Bacteria</taxon>
        <taxon>Pseudomonadati</taxon>
        <taxon>Pseudomonadota</taxon>
        <taxon>Betaproteobacteria</taxon>
        <taxon>Burkholderiales</taxon>
        <taxon>Oxalobacteraceae</taxon>
        <taxon>Herbaspirillum</taxon>
    </lineage>
</organism>
<evidence type="ECO:0000313" key="1">
    <source>
        <dbReference type="EMBL" id="MDT0339215.1"/>
    </source>
</evidence>
<dbReference type="InterPro" id="IPR019289">
    <property type="entry name" value="Phage_tail_E/E"/>
</dbReference>
<name>A0AAE4GE21_9BURK</name>